<dbReference type="Pfam" id="PF04186">
    <property type="entry name" value="FxsA"/>
    <property type="match status" value="1"/>
</dbReference>
<dbReference type="EMBL" id="VTEQ01000001">
    <property type="protein sequence ID" value="TYS57071.1"/>
    <property type="molecule type" value="Genomic_DNA"/>
</dbReference>
<evidence type="ECO:0000313" key="2">
    <source>
        <dbReference type="EMBL" id="KON91122.1"/>
    </source>
</evidence>
<dbReference type="AlphaFoldDB" id="A0A0M0GNN3"/>
<reference evidence="3 5" key="3">
    <citation type="submission" date="2019-08" db="EMBL/GenBank/DDBJ databases">
        <title>Bacillus genomes from the desert of Cuatro Cienegas, Coahuila.</title>
        <authorList>
            <person name="Olmedo-Alvarez G."/>
        </authorList>
    </citation>
    <scope>NUCLEOTIDE SEQUENCE [LARGE SCALE GENOMIC DNA]</scope>
    <source>
        <strain evidence="3 5">CH108_3D</strain>
    </source>
</reference>
<dbReference type="PANTHER" id="PTHR35335:SF1">
    <property type="entry name" value="UPF0716 PROTEIN FXSA"/>
    <property type="match status" value="1"/>
</dbReference>
<organism evidence="2 4">
    <name type="scientific">Rossellomorea marisflavi</name>
    <dbReference type="NCBI Taxonomy" id="189381"/>
    <lineage>
        <taxon>Bacteria</taxon>
        <taxon>Bacillati</taxon>
        <taxon>Bacillota</taxon>
        <taxon>Bacilli</taxon>
        <taxon>Bacillales</taxon>
        <taxon>Bacillaceae</taxon>
        <taxon>Rossellomorea</taxon>
    </lineage>
</organism>
<dbReference type="InterPro" id="IPR007313">
    <property type="entry name" value="FxsA"/>
</dbReference>
<keyword evidence="4" id="KW-1185">Reference proteome</keyword>
<evidence type="ECO:0000313" key="4">
    <source>
        <dbReference type="Proteomes" id="UP000037405"/>
    </source>
</evidence>
<dbReference type="RefSeq" id="WP_053426360.1">
    <property type="nucleotide sequence ID" value="NZ_BSED01000034.1"/>
</dbReference>
<feature type="transmembrane region" description="Helical" evidence="1">
    <location>
        <begin position="26"/>
        <end position="46"/>
    </location>
</feature>
<comment type="caution">
    <text evidence="2">The sequence shown here is derived from an EMBL/GenBank/DDBJ whole genome shotgun (WGS) entry which is preliminary data.</text>
</comment>
<keyword evidence="1" id="KW-1133">Transmembrane helix</keyword>
<dbReference type="PATRIC" id="fig|189381.12.peg.238"/>
<keyword evidence="1" id="KW-0812">Transmembrane</keyword>
<dbReference type="PANTHER" id="PTHR35335">
    <property type="entry name" value="UPF0716 PROTEIN FXSA"/>
    <property type="match status" value="1"/>
</dbReference>
<keyword evidence="1" id="KW-0472">Membrane</keyword>
<reference evidence="2" key="2">
    <citation type="submission" date="2015-07" db="EMBL/GenBank/DDBJ databases">
        <title>MeaNS - Measles Nucleotide Surveillance Program.</title>
        <authorList>
            <person name="Tran T."/>
            <person name="Druce J."/>
        </authorList>
    </citation>
    <scope>NUCLEOTIDE SEQUENCE</scope>
    <source>
        <strain evidence="2">JCM 11544</strain>
    </source>
</reference>
<proteinExistence type="predicted"/>
<dbReference type="STRING" id="189381.GCA_900166615_04236"/>
<evidence type="ECO:0000313" key="5">
    <source>
        <dbReference type="Proteomes" id="UP000322997"/>
    </source>
</evidence>
<name>A0A0M0GNN3_9BACI</name>
<evidence type="ECO:0000313" key="3">
    <source>
        <dbReference type="EMBL" id="TYS57071.1"/>
    </source>
</evidence>
<gene>
    <name evidence="3" type="primary">fxsA</name>
    <name evidence="2" type="ORF">AF331_00830</name>
    <name evidence="3" type="ORF">FZC83_05775</name>
</gene>
<reference evidence="4" key="1">
    <citation type="submission" date="2015-07" db="EMBL/GenBank/DDBJ databases">
        <title>Fjat-14235 jcm11544.</title>
        <authorList>
            <person name="Liu B."/>
            <person name="Wang J."/>
            <person name="Zhu Y."/>
            <person name="Liu G."/>
            <person name="Chen Q."/>
            <person name="Chen Z."/>
            <person name="Lan J."/>
            <person name="Che J."/>
            <person name="Ge C."/>
            <person name="Shi H."/>
            <person name="Pan Z."/>
            <person name="Liu X."/>
        </authorList>
    </citation>
    <scope>NUCLEOTIDE SEQUENCE [LARGE SCALE GENOMIC DNA]</scope>
    <source>
        <strain evidence="4">JCM 11544</strain>
    </source>
</reference>
<dbReference type="GeneID" id="89535578"/>
<sequence length="128" mass="14053">MKYILASLIIFPFVEISLLIWSGHLIGAFPTISLMILTGVLGAFLAKKQGLDAIRKVQQDIQSGQMPGGHVTDGLCIAAGGLLLILPGFVSDLLGIILLLPPTRSMVKPVLFKLFRRWGRNRNVIIYR</sequence>
<dbReference type="NCBIfam" id="NF008528">
    <property type="entry name" value="PRK11463.1-2"/>
    <property type="match status" value="1"/>
</dbReference>
<protein>
    <submittedName>
        <fullName evidence="2">Exlusion protein FxsA</fullName>
    </submittedName>
    <submittedName>
        <fullName evidence="3">Membrane protein FxsA</fullName>
    </submittedName>
</protein>
<accession>A0A0M0GNN3</accession>
<dbReference type="Proteomes" id="UP000322997">
    <property type="component" value="Unassembled WGS sequence"/>
</dbReference>
<dbReference type="OrthoDB" id="9792788at2"/>
<evidence type="ECO:0000256" key="1">
    <source>
        <dbReference type="SAM" id="Phobius"/>
    </source>
</evidence>
<dbReference type="EMBL" id="LGUE01000001">
    <property type="protein sequence ID" value="KON91122.1"/>
    <property type="molecule type" value="Genomic_DNA"/>
</dbReference>
<dbReference type="GO" id="GO:0016020">
    <property type="term" value="C:membrane"/>
    <property type="evidence" value="ECO:0007669"/>
    <property type="project" value="InterPro"/>
</dbReference>
<feature type="transmembrane region" description="Helical" evidence="1">
    <location>
        <begin position="75"/>
        <end position="100"/>
    </location>
</feature>
<dbReference type="Proteomes" id="UP000037405">
    <property type="component" value="Unassembled WGS sequence"/>
</dbReference>